<dbReference type="AlphaFoldDB" id="A0A1F5RFF1"/>
<dbReference type="Gene3D" id="2.60.40.4070">
    <property type="match status" value="1"/>
</dbReference>
<feature type="chain" id="PRO_5009520745" description="FlgD/Vpr Ig-like domain-containing protein" evidence="1">
    <location>
        <begin position="26"/>
        <end position="229"/>
    </location>
</feature>
<reference evidence="3 4" key="1">
    <citation type="journal article" date="2016" name="Nat. Commun.">
        <title>Thousands of microbial genomes shed light on interconnected biogeochemical processes in an aquifer system.</title>
        <authorList>
            <person name="Anantharaman K."/>
            <person name="Brown C.T."/>
            <person name="Hug L.A."/>
            <person name="Sharon I."/>
            <person name="Castelle C.J."/>
            <person name="Probst A.J."/>
            <person name="Thomas B.C."/>
            <person name="Singh A."/>
            <person name="Wilkins M.J."/>
            <person name="Karaoz U."/>
            <person name="Brodie E.L."/>
            <person name="Williams K.H."/>
            <person name="Hubbard S.S."/>
            <person name="Banfield J.F."/>
        </authorList>
    </citation>
    <scope>NUCLEOTIDE SEQUENCE [LARGE SCALE GENOMIC DNA]</scope>
</reference>
<dbReference type="InterPro" id="IPR025965">
    <property type="entry name" value="FlgD/Vpr_Ig-like"/>
</dbReference>
<gene>
    <name evidence="3" type="ORF">A2024_09520</name>
</gene>
<accession>A0A1F5RFF1</accession>
<evidence type="ECO:0000259" key="2">
    <source>
        <dbReference type="Pfam" id="PF13860"/>
    </source>
</evidence>
<proteinExistence type="predicted"/>
<keyword evidence="1" id="KW-0732">Signal</keyword>
<dbReference type="Pfam" id="PF13860">
    <property type="entry name" value="FlgD_ig"/>
    <property type="match status" value="1"/>
</dbReference>
<name>A0A1F5RFF1_9BACT</name>
<dbReference type="NCBIfam" id="TIGR04183">
    <property type="entry name" value="Por_Secre_tail"/>
    <property type="match status" value="1"/>
</dbReference>
<dbReference type="Proteomes" id="UP000177230">
    <property type="component" value="Unassembled WGS sequence"/>
</dbReference>
<protein>
    <recommendedName>
        <fullName evidence="2">FlgD/Vpr Ig-like domain-containing protein</fullName>
    </recommendedName>
</protein>
<feature type="domain" description="FlgD/Vpr Ig-like" evidence="2">
    <location>
        <begin position="153"/>
        <end position="216"/>
    </location>
</feature>
<evidence type="ECO:0000313" key="4">
    <source>
        <dbReference type="Proteomes" id="UP000177230"/>
    </source>
</evidence>
<dbReference type="InterPro" id="IPR026444">
    <property type="entry name" value="Secre_tail"/>
</dbReference>
<sequence>MKKTSSLLATLLMLLLITAVSSVYATSDQLTIENNTLILEIKNGDILNIVSEVAAEEVNNKNTFTVELEKCSENIIFSDIENKREVIIPNGEDIELSFPFSIDGSKFQTDTANVFVQISNKSGVVLSKTINLALKDVAPKVEGLKFTSFPNPATGNIKFNFNNLSNNSKINIYNFLGQLVKQINITQASGEITWNGMNNGGEKVSAGIYFYVLSDNNNSFAKGKITILR</sequence>
<feature type="signal peptide" evidence="1">
    <location>
        <begin position="1"/>
        <end position="25"/>
    </location>
</feature>
<organism evidence="3 4">
    <name type="scientific">Candidatus Edwardsbacteria bacterium GWF2_54_11</name>
    <dbReference type="NCBI Taxonomy" id="1817851"/>
    <lineage>
        <taxon>Bacteria</taxon>
        <taxon>Candidatus Edwardsiibacteriota</taxon>
    </lineage>
</organism>
<evidence type="ECO:0000256" key="1">
    <source>
        <dbReference type="SAM" id="SignalP"/>
    </source>
</evidence>
<dbReference type="EMBL" id="MFFM01000023">
    <property type="protein sequence ID" value="OGF13227.1"/>
    <property type="molecule type" value="Genomic_DNA"/>
</dbReference>
<comment type="caution">
    <text evidence="3">The sequence shown here is derived from an EMBL/GenBank/DDBJ whole genome shotgun (WGS) entry which is preliminary data.</text>
</comment>
<evidence type="ECO:0000313" key="3">
    <source>
        <dbReference type="EMBL" id="OGF13227.1"/>
    </source>
</evidence>